<feature type="compositionally biased region" description="Basic and acidic residues" evidence="8">
    <location>
        <begin position="255"/>
        <end position="272"/>
    </location>
</feature>
<feature type="domain" description="HTH HARE-type" evidence="9">
    <location>
        <begin position="1"/>
        <end position="76"/>
    </location>
</feature>
<dbReference type="Pfam" id="PF13919">
    <property type="entry name" value="ASXH"/>
    <property type="match status" value="1"/>
</dbReference>
<keyword evidence="3" id="KW-0863">Zinc-finger</keyword>
<dbReference type="GO" id="GO:0042975">
    <property type="term" value="F:peroxisome proliferator activated receptor binding"/>
    <property type="evidence" value="ECO:0007669"/>
    <property type="project" value="TreeGrafter"/>
</dbReference>
<dbReference type="AlphaFoldDB" id="S4R4Y9"/>
<proteinExistence type="predicted"/>
<dbReference type="GO" id="GO:0045944">
    <property type="term" value="P:positive regulation of transcription by RNA polymerase II"/>
    <property type="evidence" value="ECO:0007669"/>
    <property type="project" value="TreeGrafter"/>
</dbReference>
<feature type="region of interest" description="Disordered" evidence="8">
    <location>
        <begin position="201"/>
        <end position="273"/>
    </location>
</feature>
<feature type="region of interest" description="Disordered" evidence="8">
    <location>
        <begin position="73"/>
        <end position="166"/>
    </location>
</feature>
<feature type="compositionally biased region" description="Low complexity" evidence="8">
    <location>
        <begin position="130"/>
        <end position="146"/>
    </location>
</feature>
<keyword evidence="2" id="KW-0479">Metal-binding</keyword>
<evidence type="ECO:0000259" key="9">
    <source>
        <dbReference type="PROSITE" id="PS51913"/>
    </source>
</evidence>
<evidence type="ECO:0000256" key="7">
    <source>
        <dbReference type="ARBA" id="ARBA00023242"/>
    </source>
</evidence>
<dbReference type="GO" id="GO:0035517">
    <property type="term" value="C:PR-DUB complex"/>
    <property type="evidence" value="ECO:0007669"/>
    <property type="project" value="TreeGrafter"/>
</dbReference>
<evidence type="ECO:0000256" key="2">
    <source>
        <dbReference type="ARBA" id="ARBA00022723"/>
    </source>
</evidence>
<dbReference type="InterPro" id="IPR044867">
    <property type="entry name" value="DEUBAD_dom"/>
</dbReference>
<keyword evidence="5" id="KW-0805">Transcription regulation</keyword>
<dbReference type="InterPro" id="IPR007759">
    <property type="entry name" value="Asxl_HARE-HTH"/>
</dbReference>
<dbReference type="PANTHER" id="PTHR13578:SF20">
    <property type="entry name" value="POLYCOMB PROTEIN ASX"/>
    <property type="match status" value="1"/>
</dbReference>
<dbReference type="GO" id="GO:0008270">
    <property type="term" value="F:zinc ion binding"/>
    <property type="evidence" value="ECO:0007669"/>
    <property type="project" value="UniProtKB-KW"/>
</dbReference>
<keyword evidence="6" id="KW-0804">Transcription</keyword>
<evidence type="ECO:0000256" key="1">
    <source>
        <dbReference type="ARBA" id="ARBA00004123"/>
    </source>
</evidence>
<keyword evidence="4" id="KW-0862">Zinc</keyword>
<evidence type="ECO:0008006" key="12">
    <source>
        <dbReference type="Google" id="ProtNLM"/>
    </source>
</evidence>
<dbReference type="OMA" id="TWAANCK"/>
<evidence type="ECO:0000259" key="10">
    <source>
        <dbReference type="PROSITE" id="PS51916"/>
    </source>
</evidence>
<evidence type="ECO:0000256" key="5">
    <source>
        <dbReference type="ARBA" id="ARBA00023015"/>
    </source>
</evidence>
<feature type="compositionally biased region" description="Polar residues" evidence="8">
    <location>
        <begin position="219"/>
        <end position="247"/>
    </location>
</feature>
<dbReference type="STRING" id="7757.ENSPMAP00000000269"/>
<evidence type="ECO:0000256" key="6">
    <source>
        <dbReference type="ARBA" id="ARBA00023163"/>
    </source>
</evidence>
<dbReference type="PROSITE" id="PS51913">
    <property type="entry name" value="HTH_HARE"/>
    <property type="match status" value="1"/>
</dbReference>
<dbReference type="PROSITE" id="PS51916">
    <property type="entry name" value="DEUBAD"/>
    <property type="match status" value="1"/>
</dbReference>
<keyword evidence="7" id="KW-0539">Nucleus</keyword>
<sequence>TWAANCKKVLEKHKNAPMSQKDILNFIQKDKLKEISSGVNYPLNVLGAMLYSNARTTSGIFYKVPGKLGVYKLKKSTPKKKKKPQSKKPNKCGGSQGAKGVKNSKSKKSDYGRQSATNVTFRPPPPPACARAVSSRLALRRSLAQSGGAVPSASPGRPVSVSQQHSRKALKQALKRQQQQTQRRGVVVSAGKLMSRLILTSCGTSEHTPPRESPLLRAASSNGKVEQNNNSNSNSLRAPVLAQTTSLAIKRRLPSRPDKLDAGEFKRGKDSGMDVESPDSVLVNIDLKALINRHTFAALPSCSQRTLLSLLPLGDGQVTENGVSLKSTALNNEFFNFAAGEWTERLGEGEFTPEMQLRMRQEQEKAKPVEQWKERFFENYYGEKSGLTKEESRQLVEGHCEFYL</sequence>
<feature type="domain" description="DEUBAD" evidence="10">
    <location>
        <begin position="278"/>
        <end position="386"/>
    </location>
</feature>
<dbReference type="InterPro" id="IPR024811">
    <property type="entry name" value="ASX/ASX-like"/>
</dbReference>
<dbReference type="GeneTree" id="ENSGT00520000055578"/>
<dbReference type="Ensembl" id="ENSPMAT00000000269.1">
    <property type="protein sequence ID" value="ENSPMAP00000000269.1"/>
    <property type="gene ID" value="ENSPMAG00000000240.1"/>
</dbReference>
<dbReference type="PANTHER" id="PTHR13578">
    <property type="entry name" value="ADDITIONAL SEX COMBS LIKE PROTEIN ASXL"/>
    <property type="match status" value="1"/>
</dbReference>
<protein>
    <recommendedName>
        <fullName evidence="12">ASXL transcriptional regulator 2</fullName>
    </recommendedName>
</protein>
<dbReference type="InterPro" id="IPR028020">
    <property type="entry name" value="ASX_DEUBAD_dom"/>
</dbReference>
<name>S4R4Y9_PETMA</name>
<evidence type="ECO:0000256" key="4">
    <source>
        <dbReference type="ARBA" id="ARBA00022833"/>
    </source>
</evidence>
<dbReference type="Pfam" id="PF05066">
    <property type="entry name" value="HARE-HTH"/>
    <property type="match status" value="1"/>
</dbReference>
<organism evidence="11">
    <name type="scientific">Petromyzon marinus</name>
    <name type="common">Sea lamprey</name>
    <dbReference type="NCBI Taxonomy" id="7757"/>
    <lineage>
        <taxon>Eukaryota</taxon>
        <taxon>Metazoa</taxon>
        <taxon>Chordata</taxon>
        <taxon>Craniata</taxon>
        <taxon>Vertebrata</taxon>
        <taxon>Cyclostomata</taxon>
        <taxon>Hyperoartia</taxon>
        <taxon>Petromyzontiformes</taxon>
        <taxon>Petromyzontidae</taxon>
        <taxon>Petromyzon</taxon>
    </lineage>
</organism>
<reference evidence="11" key="1">
    <citation type="submission" date="2025-08" db="UniProtKB">
        <authorList>
            <consortium name="Ensembl"/>
        </authorList>
    </citation>
    <scope>IDENTIFICATION</scope>
</reference>
<evidence type="ECO:0000256" key="3">
    <source>
        <dbReference type="ARBA" id="ARBA00022771"/>
    </source>
</evidence>
<dbReference type="GO" id="GO:0003682">
    <property type="term" value="F:chromatin binding"/>
    <property type="evidence" value="ECO:0007669"/>
    <property type="project" value="TreeGrafter"/>
</dbReference>
<dbReference type="GO" id="GO:0009887">
    <property type="term" value="P:animal organ morphogenesis"/>
    <property type="evidence" value="ECO:0007669"/>
    <property type="project" value="TreeGrafter"/>
</dbReference>
<comment type="subcellular location">
    <subcellularLocation>
        <location evidence="1">Nucleus</location>
    </subcellularLocation>
</comment>
<accession>S4R4Y9</accession>
<evidence type="ECO:0000256" key="8">
    <source>
        <dbReference type="SAM" id="MobiDB-lite"/>
    </source>
</evidence>
<dbReference type="HOGENOM" id="CLU_764070_0_0_1"/>
<feature type="compositionally biased region" description="Basic residues" evidence="8">
    <location>
        <begin position="73"/>
        <end position="90"/>
    </location>
</feature>
<reference evidence="11" key="2">
    <citation type="submission" date="2025-09" db="UniProtKB">
        <authorList>
            <consortium name="Ensembl"/>
        </authorList>
    </citation>
    <scope>IDENTIFICATION</scope>
</reference>
<evidence type="ECO:0000313" key="11">
    <source>
        <dbReference type="Ensembl" id="ENSPMAP00000000269.1"/>
    </source>
</evidence>